<dbReference type="PIRSF" id="PIRSF002211">
    <property type="entry name" value="Ribosomal_L30_bac-type"/>
    <property type="match status" value="1"/>
</dbReference>
<gene>
    <name evidence="7" type="primary">rpmD</name>
    <name evidence="7" type="ORF">H9894_04025</name>
</gene>
<evidence type="ECO:0000256" key="1">
    <source>
        <dbReference type="ARBA" id="ARBA00007594"/>
    </source>
</evidence>
<evidence type="ECO:0000256" key="3">
    <source>
        <dbReference type="ARBA" id="ARBA00022980"/>
    </source>
</evidence>
<dbReference type="InterPro" id="IPR016082">
    <property type="entry name" value="Ribosomal_uL30_ferredoxin-like"/>
</dbReference>
<dbReference type="HAMAP" id="MF_01371_B">
    <property type="entry name" value="Ribosomal_uL30_B"/>
    <property type="match status" value="1"/>
</dbReference>
<dbReference type="InterPro" id="IPR036919">
    <property type="entry name" value="Ribo_uL30_ferredoxin-like_sf"/>
</dbReference>
<keyword evidence="4" id="KW-0687">Ribonucleoprotein</keyword>
<feature type="domain" description="Large ribosomal subunit protein uL30-like ferredoxin-like fold" evidence="6">
    <location>
        <begin position="6"/>
        <end position="55"/>
    </location>
</feature>
<dbReference type="GO" id="GO:0006412">
    <property type="term" value="P:translation"/>
    <property type="evidence" value="ECO:0007669"/>
    <property type="project" value="InterPro"/>
</dbReference>
<dbReference type="GO" id="GO:0015934">
    <property type="term" value="C:large ribosomal subunit"/>
    <property type="evidence" value="ECO:0007669"/>
    <property type="project" value="InterPro"/>
</dbReference>
<dbReference type="CDD" id="cd01658">
    <property type="entry name" value="Ribosomal_L30"/>
    <property type="match status" value="1"/>
</dbReference>
<evidence type="ECO:0000256" key="4">
    <source>
        <dbReference type="ARBA" id="ARBA00023274"/>
    </source>
</evidence>
<dbReference type="NCBIfam" id="TIGR01308">
    <property type="entry name" value="rpmD_bact"/>
    <property type="match status" value="1"/>
</dbReference>
<name>A0A9D1PW04_9BACT</name>
<evidence type="ECO:0000256" key="5">
    <source>
        <dbReference type="ARBA" id="ARBA00035492"/>
    </source>
</evidence>
<dbReference type="InterPro" id="IPR005996">
    <property type="entry name" value="Ribosomal_uL30_bac-type"/>
</dbReference>
<organism evidence="7 8">
    <name type="scientific">Candidatus Desulfovibrio intestinipullorum</name>
    <dbReference type="NCBI Taxonomy" id="2838536"/>
    <lineage>
        <taxon>Bacteria</taxon>
        <taxon>Pseudomonadati</taxon>
        <taxon>Thermodesulfobacteriota</taxon>
        <taxon>Desulfovibrionia</taxon>
        <taxon>Desulfovibrionales</taxon>
        <taxon>Desulfovibrionaceae</taxon>
        <taxon>Desulfovibrio</taxon>
    </lineage>
</organism>
<evidence type="ECO:0000313" key="8">
    <source>
        <dbReference type="Proteomes" id="UP000886752"/>
    </source>
</evidence>
<keyword evidence="3 7" id="KW-0689">Ribosomal protein</keyword>
<reference evidence="7" key="2">
    <citation type="submission" date="2021-04" db="EMBL/GenBank/DDBJ databases">
        <authorList>
            <person name="Gilroy R."/>
        </authorList>
    </citation>
    <scope>NUCLEOTIDE SEQUENCE</scope>
    <source>
        <strain evidence="7">ChiHecec2B26-446</strain>
    </source>
</reference>
<evidence type="ECO:0000313" key="7">
    <source>
        <dbReference type="EMBL" id="HIW00338.1"/>
    </source>
</evidence>
<dbReference type="EMBL" id="DXHV01000043">
    <property type="protein sequence ID" value="HIW00338.1"/>
    <property type="molecule type" value="Genomic_DNA"/>
</dbReference>
<comment type="caution">
    <text evidence="7">The sequence shown here is derived from an EMBL/GenBank/DDBJ whole genome shotgun (WGS) entry which is preliminary data.</text>
</comment>
<proteinExistence type="inferred from homology"/>
<comment type="similarity">
    <text evidence="1">Belongs to the universal ribosomal protein uL30 family.</text>
</comment>
<dbReference type="GO" id="GO:0003735">
    <property type="term" value="F:structural constituent of ribosome"/>
    <property type="evidence" value="ECO:0007669"/>
    <property type="project" value="InterPro"/>
</dbReference>
<evidence type="ECO:0000259" key="6">
    <source>
        <dbReference type="Pfam" id="PF00327"/>
    </source>
</evidence>
<dbReference type="Pfam" id="PF00327">
    <property type="entry name" value="Ribosomal_L30"/>
    <property type="match status" value="1"/>
</dbReference>
<protein>
    <recommendedName>
        <fullName evidence="5">50S ribosomal protein L30</fullName>
    </recommendedName>
</protein>
<dbReference type="Proteomes" id="UP000886752">
    <property type="component" value="Unassembled WGS sequence"/>
</dbReference>
<sequence length="59" mass="6566">MAEQITVMLVRSRAGCTPAQRKCLDALGLRRREVRRTITDSPAVRGIINKVPHLVAIVK</sequence>
<comment type="subunit">
    <text evidence="2">Part of the 50S ribosomal subunit.</text>
</comment>
<accession>A0A9D1PW04</accession>
<dbReference type="SUPFAM" id="SSF55129">
    <property type="entry name" value="Ribosomal protein L30p/L7e"/>
    <property type="match status" value="1"/>
</dbReference>
<reference evidence="7" key="1">
    <citation type="journal article" date="2021" name="PeerJ">
        <title>Extensive microbial diversity within the chicken gut microbiome revealed by metagenomics and culture.</title>
        <authorList>
            <person name="Gilroy R."/>
            <person name="Ravi A."/>
            <person name="Getino M."/>
            <person name="Pursley I."/>
            <person name="Horton D.L."/>
            <person name="Alikhan N.F."/>
            <person name="Baker D."/>
            <person name="Gharbi K."/>
            <person name="Hall N."/>
            <person name="Watson M."/>
            <person name="Adriaenssens E.M."/>
            <person name="Foster-Nyarko E."/>
            <person name="Jarju S."/>
            <person name="Secka A."/>
            <person name="Antonio M."/>
            <person name="Oren A."/>
            <person name="Chaudhuri R.R."/>
            <person name="La Ragione R."/>
            <person name="Hildebrand F."/>
            <person name="Pallen M.J."/>
        </authorList>
    </citation>
    <scope>NUCLEOTIDE SEQUENCE</scope>
    <source>
        <strain evidence="7">ChiHecec2B26-446</strain>
    </source>
</reference>
<dbReference type="Gene3D" id="3.30.1390.20">
    <property type="entry name" value="Ribosomal protein L30, ferredoxin-like fold domain"/>
    <property type="match status" value="1"/>
</dbReference>
<dbReference type="AlphaFoldDB" id="A0A9D1PW04"/>
<evidence type="ECO:0000256" key="2">
    <source>
        <dbReference type="ARBA" id="ARBA00011838"/>
    </source>
</evidence>